<name>A0A6F8YAH8_9ACTN</name>
<dbReference type="AlphaFoldDB" id="A0A6F8YAH8"/>
<feature type="chain" id="PRO_5026328712" evidence="1">
    <location>
        <begin position="40"/>
        <end position="141"/>
    </location>
</feature>
<dbReference type="EMBL" id="AP022871">
    <property type="protein sequence ID" value="BCB82988.1"/>
    <property type="molecule type" value="Genomic_DNA"/>
</dbReference>
<reference evidence="2 3" key="2">
    <citation type="submission" date="2020-03" db="EMBL/GenBank/DDBJ databases">
        <authorList>
            <person name="Ichikawa N."/>
            <person name="Kimura A."/>
            <person name="Kitahashi Y."/>
            <person name="Uohara A."/>
        </authorList>
    </citation>
    <scope>NUCLEOTIDE SEQUENCE [LARGE SCALE GENOMIC DNA]</scope>
    <source>
        <strain evidence="2 3">NBRC 105367</strain>
    </source>
</reference>
<organism evidence="2 3">
    <name type="scientific">Phytohabitans suffuscus</name>
    <dbReference type="NCBI Taxonomy" id="624315"/>
    <lineage>
        <taxon>Bacteria</taxon>
        <taxon>Bacillati</taxon>
        <taxon>Actinomycetota</taxon>
        <taxon>Actinomycetes</taxon>
        <taxon>Micromonosporales</taxon>
        <taxon>Micromonosporaceae</taxon>
    </lineage>
</organism>
<dbReference type="KEGG" id="psuu:Psuf_003010"/>
<reference evidence="2 3" key="1">
    <citation type="submission" date="2020-03" db="EMBL/GenBank/DDBJ databases">
        <title>Whole genome shotgun sequence of Phytohabitans suffuscus NBRC 105367.</title>
        <authorList>
            <person name="Komaki H."/>
            <person name="Tamura T."/>
        </authorList>
    </citation>
    <scope>NUCLEOTIDE SEQUENCE [LARGE SCALE GENOMIC DNA]</scope>
    <source>
        <strain evidence="2 3">NBRC 105367</strain>
    </source>
</reference>
<sequence>MRDFSGRRRARAAKLTKRVGAAVALVVAVGLVGADPAAASQQPPAGAVTQLDPAAAGEVMVRWCTGWPDTNYYWLEGGYPNPNGCQRCYEKGLAYEATGTYYAWCSKEVNGAILWLSCRICLAGDKPAVTPARLPDARPVG</sequence>
<keyword evidence="3" id="KW-1185">Reference proteome</keyword>
<proteinExistence type="predicted"/>
<feature type="signal peptide" evidence="1">
    <location>
        <begin position="1"/>
        <end position="39"/>
    </location>
</feature>
<dbReference type="RefSeq" id="WP_173152931.1">
    <property type="nucleotide sequence ID" value="NZ_AP022871.1"/>
</dbReference>
<evidence type="ECO:0000313" key="2">
    <source>
        <dbReference type="EMBL" id="BCB82988.1"/>
    </source>
</evidence>
<dbReference type="Proteomes" id="UP000503011">
    <property type="component" value="Chromosome"/>
</dbReference>
<protein>
    <submittedName>
        <fullName evidence="2">Uncharacterized protein</fullName>
    </submittedName>
</protein>
<gene>
    <name evidence="2" type="ORF">Psuf_003010</name>
</gene>
<keyword evidence="1" id="KW-0732">Signal</keyword>
<evidence type="ECO:0000313" key="3">
    <source>
        <dbReference type="Proteomes" id="UP000503011"/>
    </source>
</evidence>
<accession>A0A6F8YAH8</accession>
<evidence type="ECO:0000256" key="1">
    <source>
        <dbReference type="SAM" id="SignalP"/>
    </source>
</evidence>